<evidence type="ECO:0000313" key="1">
    <source>
        <dbReference type="EMBL" id="CCT63515.1"/>
    </source>
</evidence>
<evidence type="ECO:0000313" key="2">
    <source>
        <dbReference type="Proteomes" id="UP000016800"/>
    </source>
</evidence>
<dbReference type="HOGENOM" id="CLU_144303_0_0_1"/>
<evidence type="ECO:0008006" key="3">
    <source>
        <dbReference type="Google" id="ProtNLM"/>
    </source>
</evidence>
<proteinExistence type="predicted"/>
<organism evidence="1 2">
    <name type="scientific">Gibberella fujikuroi (strain CBS 195.34 / IMI 58289 / NRRL A-6831)</name>
    <name type="common">Bakanae and foot rot disease fungus</name>
    <name type="synonym">Fusarium fujikuroi</name>
    <dbReference type="NCBI Taxonomy" id="1279085"/>
    <lineage>
        <taxon>Eukaryota</taxon>
        <taxon>Fungi</taxon>
        <taxon>Dikarya</taxon>
        <taxon>Ascomycota</taxon>
        <taxon>Pezizomycotina</taxon>
        <taxon>Sordariomycetes</taxon>
        <taxon>Hypocreomycetidae</taxon>
        <taxon>Hypocreales</taxon>
        <taxon>Nectriaceae</taxon>
        <taxon>Fusarium</taxon>
        <taxon>Fusarium fujikuroi species complex</taxon>
    </lineage>
</organism>
<dbReference type="Proteomes" id="UP000016800">
    <property type="component" value="Chromosome I"/>
</dbReference>
<dbReference type="VEuPathDB" id="FungiDB:FFUJ_00103"/>
<dbReference type="AlphaFoldDB" id="S0DM51"/>
<gene>
    <name evidence="1" type="ORF">FFUJ_00103</name>
</gene>
<accession>S0DM51</accession>
<reference evidence="2" key="1">
    <citation type="journal article" date="2013" name="PLoS Pathog.">
        <title>Deciphering the cryptic genome: genome-wide analyses of the rice pathogen Fusarium fujikuroi reveal complex regulation of secondary metabolism and novel metabolites.</title>
        <authorList>
            <person name="Wiemann P."/>
            <person name="Sieber C.M."/>
            <person name="von Bargen K.W."/>
            <person name="Studt L."/>
            <person name="Niehaus E.M."/>
            <person name="Espino J.J."/>
            <person name="Huss K."/>
            <person name="Michielse C.B."/>
            <person name="Albermann S."/>
            <person name="Wagner D."/>
            <person name="Bergner S.V."/>
            <person name="Connolly L.R."/>
            <person name="Fischer A."/>
            <person name="Reuter G."/>
            <person name="Kleigrewe K."/>
            <person name="Bald T."/>
            <person name="Wingfield B.D."/>
            <person name="Ophir R."/>
            <person name="Freeman S."/>
            <person name="Hippler M."/>
            <person name="Smith K.M."/>
            <person name="Brown D.W."/>
            <person name="Proctor R.H."/>
            <person name="Munsterkotter M."/>
            <person name="Freitag M."/>
            <person name="Humpf H.U."/>
            <person name="Guldener U."/>
            <person name="Tudzynski B."/>
        </authorList>
    </citation>
    <scope>NUCLEOTIDE SEQUENCE [LARGE SCALE GENOMIC DNA]</scope>
    <source>
        <strain evidence="2">CBS 195.34 / IMI 58289 / NRRL A-6831</strain>
    </source>
</reference>
<keyword evidence="2" id="KW-1185">Reference proteome</keyword>
<dbReference type="SUPFAM" id="SSF50370">
    <property type="entry name" value="Ricin B-like lectins"/>
    <property type="match status" value="1"/>
</dbReference>
<sequence>MGNLKPYQHKKNINQIWSVFSIPGKNILIKSEANQQWLVATGTSTKSTGCQKLIHQNPGYCQPTSTGNPHWSDESAQWIIQGGNIHNLNNKTDVSIWNKQYADCVLDVEGGNGPGSPILAYKYHGGPNQIFRLWKRS</sequence>
<protein>
    <recommendedName>
        <fullName evidence="3">Ricin B lectin domain-containing protein</fullName>
    </recommendedName>
</protein>
<dbReference type="RefSeq" id="XP_023425596.1">
    <property type="nucleotide sequence ID" value="XM_023573667.1"/>
</dbReference>
<dbReference type="Gene3D" id="2.80.10.50">
    <property type="match status" value="1"/>
</dbReference>
<dbReference type="EMBL" id="HF679023">
    <property type="protein sequence ID" value="CCT63515.1"/>
    <property type="molecule type" value="Genomic_DNA"/>
</dbReference>
<name>S0DM51_GIBF5</name>
<dbReference type="GeneID" id="35393588"/>
<dbReference type="InterPro" id="IPR035992">
    <property type="entry name" value="Ricin_B-like_lectins"/>
</dbReference>